<reference evidence="2 3" key="1">
    <citation type="journal article" date="2011" name="J. Bacteriol.">
        <title>Genome sequence of Salinisphaera shabanensis, a gammaproteobacterium from the harsh, variable environment of the brine-seawater interface of the Shaban Deep in the Red Sea.</title>
        <authorList>
            <person name="Antunes A."/>
            <person name="Alam I."/>
            <person name="Bajic V.B."/>
            <person name="Stingl U."/>
        </authorList>
    </citation>
    <scope>NUCLEOTIDE SEQUENCE [LARGE SCALE GENOMIC DNA]</scope>
    <source>
        <strain evidence="2 3">E1L3A</strain>
    </source>
</reference>
<keyword evidence="1" id="KW-1133">Transmembrane helix</keyword>
<dbReference type="EMBL" id="AFNV02000005">
    <property type="protein sequence ID" value="ERJ19991.1"/>
    <property type="molecule type" value="Genomic_DNA"/>
</dbReference>
<dbReference type="Proteomes" id="UP000006242">
    <property type="component" value="Unassembled WGS sequence"/>
</dbReference>
<protein>
    <submittedName>
        <fullName evidence="2">Uncharacterized protein</fullName>
    </submittedName>
</protein>
<reference evidence="2 3" key="2">
    <citation type="journal article" date="2013" name="PLoS ONE">
        <title>INDIGO - INtegrated Data Warehouse of MIcrobial GenOmes with Examples from the Red Sea Extremophiles.</title>
        <authorList>
            <person name="Alam I."/>
            <person name="Antunes A."/>
            <person name="Kamau A.A."/>
            <person name="Ba Alawi W."/>
            <person name="Kalkatawi M."/>
            <person name="Stingl U."/>
            <person name="Bajic V.B."/>
        </authorList>
    </citation>
    <scope>NUCLEOTIDE SEQUENCE [LARGE SCALE GENOMIC DNA]</scope>
    <source>
        <strain evidence="2 3">E1L3A</strain>
    </source>
</reference>
<keyword evidence="1" id="KW-0812">Transmembrane</keyword>
<organism evidence="2 3">
    <name type="scientific">Salinisphaera shabanensis E1L3A</name>
    <dbReference type="NCBI Taxonomy" id="1033802"/>
    <lineage>
        <taxon>Bacteria</taxon>
        <taxon>Pseudomonadati</taxon>
        <taxon>Pseudomonadota</taxon>
        <taxon>Gammaproteobacteria</taxon>
        <taxon>Salinisphaerales</taxon>
        <taxon>Salinisphaeraceae</taxon>
        <taxon>Salinisphaera</taxon>
    </lineage>
</organism>
<sequence>MTIDHHPARDHSLHRRSGNRGLLGPIWAGTWRFALAGPPVGTALLVLPMLAASASALDMPVSLDEVIGSWLFFSIFAYFFAGPSAAMAGALYGWMKYHSGHRSRWGIGALAGTLGWLLQVAAIALWTPDVENIQAVVFTPIALASGALCGRLFEPASSAAKDSTVPR</sequence>
<comment type="caution">
    <text evidence="2">The sequence shown here is derived from an EMBL/GenBank/DDBJ whole genome shotgun (WGS) entry which is preliminary data.</text>
</comment>
<keyword evidence="1" id="KW-0472">Membrane</keyword>
<keyword evidence="3" id="KW-1185">Reference proteome</keyword>
<dbReference type="RefSeq" id="WP_006913853.1">
    <property type="nucleotide sequence ID" value="NZ_AFNV02000005.1"/>
</dbReference>
<dbReference type="OrthoDB" id="9895333at2"/>
<gene>
    <name evidence="2" type="ORF">SSPSH_000855</name>
</gene>
<evidence type="ECO:0000313" key="2">
    <source>
        <dbReference type="EMBL" id="ERJ19991.1"/>
    </source>
</evidence>
<evidence type="ECO:0000256" key="1">
    <source>
        <dbReference type="SAM" id="Phobius"/>
    </source>
</evidence>
<feature type="transmembrane region" description="Helical" evidence="1">
    <location>
        <begin position="105"/>
        <end position="127"/>
    </location>
</feature>
<name>U2E8F0_9GAMM</name>
<evidence type="ECO:0000313" key="3">
    <source>
        <dbReference type="Proteomes" id="UP000006242"/>
    </source>
</evidence>
<dbReference type="AlphaFoldDB" id="U2E8F0"/>
<proteinExistence type="predicted"/>
<feature type="transmembrane region" description="Helical" evidence="1">
    <location>
        <begin position="67"/>
        <end position="93"/>
    </location>
</feature>
<dbReference type="STRING" id="1033802.SSPSH_000855"/>
<feature type="transmembrane region" description="Helical" evidence="1">
    <location>
        <begin position="21"/>
        <end position="47"/>
    </location>
</feature>
<accession>U2E8F0</accession>